<dbReference type="EMBL" id="JAFBER010000019">
    <property type="protein sequence ID" value="MBM7646348.1"/>
    <property type="molecule type" value="Genomic_DNA"/>
</dbReference>
<name>A0ABS2Q228_9BACL</name>
<evidence type="ECO:0000313" key="1">
    <source>
        <dbReference type="EMBL" id="MBM7646348.1"/>
    </source>
</evidence>
<gene>
    <name evidence="1" type="ORF">JOD45_002576</name>
</gene>
<comment type="caution">
    <text evidence="1">The sequence shown here is derived from an EMBL/GenBank/DDBJ whole genome shotgun (WGS) entry which is preliminary data.</text>
</comment>
<dbReference type="Pfam" id="PF14038">
    <property type="entry name" value="YqzE"/>
    <property type="match status" value="1"/>
</dbReference>
<organism evidence="1 2">
    <name type="scientific">Scopulibacillus daqui</name>
    <dbReference type="NCBI Taxonomy" id="1469162"/>
    <lineage>
        <taxon>Bacteria</taxon>
        <taxon>Bacillati</taxon>
        <taxon>Bacillota</taxon>
        <taxon>Bacilli</taxon>
        <taxon>Bacillales</taxon>
        <taxon>Sporolactobacillaceae</taxon>
        <taxon>Scopulibacillus</taxon>
    </lineage>
</organism>
<accession>A0ABS2Q228</accession>
<evidence type="ECO:0000313" key="2">
    <source>
        <dbReference type="Proteomes" id="UP000808914"/>
    </source>
</evidence>
<reference evidence="1 2" key="1">
    <citation type="submission" date="2021-01" db="EMBL/GenBank/DDBJ databases">
        <title>Genomic Encyclopedia of Type Strains, Phase IV (KMG-IV): sequencing the most valuable type-strain genomes for metagenomic binning, comparative biology and taxonomic classification.</title>
        <authorList>
            <person name="Goeker M."/>
        </authorList>
    </citation>
    <scope>NUCLEOTIDE SEQUENCE [LARGE SCALE GENOMIC DNA]</scope>
    <source>
        <strain evidence="1 2">DSM 28236</strain>
    </source>
</reference>
<proteinExistence type="predicted"/>
<dbReference type="Proteomes" id="UP000808914">
    <property type="component" value="Unassembled WGS sequence"/>
</dbReference>
<keyword evidence="2" id="KW-1185">Reference proteome</keyword>
<sequence length="68" mass="8376">MKSNDYVKFLTEQFVQYMEQPRTVRKNIRQEKRQYRKPLKNELFGLIPNACSHYYHSAKNKILKKRNK</sequence>
<dbReference type="InterPro" id="IPR025622">
    <property type="entry name" value="YqzE"/>
</dbReference>
<protein>
    <submittedName>
        <fullName evidence="1">Glutamate racemase</fullName>
    </submittedName>
</protein>
<dbReference type="RefSeq" id="WP_205004233.1">
    <property type="nucleotide sequence ID" value="NZ_JAFBER010000019.1"/>
</dbReference>